<feature type="compositionally biased region" description="Acidic residues" evidence="10">
    <location>
        <begin position="165"/>
        <end position="190"/>
    </location>
</feature>
<comment type="subcellular location">
    <subcellularLocation>
        <location evidence="1">Nucleus</location>
    </subcellularLocation>
</comment>
<dbReference type="GO" id="GO:0006338">
    <property type="term" value="P:chromatin remodeling"/>
    <property type="evidence" value="ECO:0007669"/>
    <property type="project" value="InterPro"/>
</dbReference>
<evidence type="ECO:0000256" key="2">
    <source>
        <dbReference type="ARBA" id="ARBA00022737"/>
    </source>
</evidence>
<feature type="region of interest" description="Disordered" evidence="10">
    <location>
        <begin position="785"/>
        <end position="811"/>
    </location>
</feature>
<dbReference type="AlphaFoldDB" id="A0A9P4NQV8"/>
<dbReference type="GO" id="GO:0006368">
    <property type="term" value="P:transcription elongation by RNA polymerase II"/>
    <property type="evidence" value="ECO:0007669"/>
    <property type="project" value="TreeGrafter"/>
</dbReference>
<evidence type="ECO:0000256" key="4">
    <source>
        <dbReference type="ARBA" id="ARBA00023015"/>
    </source>
</evidence>
<feature type="region of interest" description="Disordered" evidence="10">
    <location>
        <begin position="1"/>
        <end position="26"/>
    </location>
</feature>
<evidence type="ECO:0000256" key="8">
    <source>
        <dbReference type="PROSITE-ProRule" id="PRU00035"/>
    </source>
</evidence>
<feature type="coiled-coil region" evidence="9">
    <location>
        <begin position="847"/>
        <end position="884"/>
    </location>
</feature>
<dbReference type="PROSITE" id="PS50014">
    <property type="entry name" value="BROMODOMAIN_2"/>
    <property type="match status" value="2"/>
</dbReference>
<keyword evidence="14" id="KW-1185">Reference proteome</keyword>
<dbReference type="SMART" id="SM00297">
    <property type="entry name" value="BROMO"/>
    <property type="match status" value="2"/>
</dbReference>
<keyword evidence="7" id="KW-0539">Nucleus</keyword>
<evidence type="ECO:0000256" key="9">
    <source>
        <dbReference type="SAM" id="Coils"/>
    </source>
</evidence>
<name>A0A9P4NQV8_9PEZI</name>
<dbReference type="PROSITE" id="PS00633">
    <property type="entry name" value="BROMODOMAIN_1"/>
    <property type="match status" value="1"/>
</dbReference>
<dbReference type="CDD" id="cd04369">
    <property type="entry name" value="Bromodomain"/>
    <property type="match status" value="1"/>
</dbReference>
<dbReference type="InterPro" id="IPR001487">
    <property type="entry name" value="Bromodomain"/>
</dbReference>
<feature type="compositionally biased region" description="Polar residues" evidence="10">
    <location>
        <begin position="686"/>
        <end position="713"/>
    </location>
</feature>
<evidence type="ECO:0000256" key="10">
    <source>
        <dbReference type="SAM" id="MobiDB-lite"/>
    </source>
</evidence>
<evidence type="ECO:0000256" key="7">
    <source>
        <dbReference type="ARBA" id="ARBA00023242"/>
    </source>
</evidence>
<evidence type="ECO:0000313" key="13">
    <source>
        <dbReference type="EMBL" id="KAF2429659.1"/>
    </source>
</evidence>
<reference evidence="13" key="1">
    <citation type="journal article" date="2020" name="Stud. Mycol.">
        <title>101 Dothideomycetes genomes: a test case for predicting lifestyles and emergence of pathogens.</title>
        <authorList>
            <person name="Haridas S."/>
            <person name="Albert R."/>
            <person name="Binder M."/>
            <person name="Bloem J."/>
            <person name="Labutti K."/>
            <person name="Salamov A."/>
            <person name="Andreopoulos B."/>
            <person name="Baker S."/>
            <person name="Barry K."/>
            <person name="Bills G."/>
            <person name="Bluhm B."/>
            <person name="Cannon C."/>
            <person name="Castanera R."/>
            <person name="Culley D."/>
            <person name="Daum C."/>
            <person name="Ezra D."/>
            <person name="Gonzalez J."/>
            <person name="Henrissat B."/>
            <person name="Kuo A."/>
            <person name="Liang C."/>
            <person name="Lipzen A."/>
            <person name="Lutzoni F."/>
            <person name="Magnuson J."/>
            <person name="Mondo S."/>
            <person name="Nolan M."/>
            <person name="Ohm R."/>
            <person name="Pangilinan J."/>
            <person name="Park H.-J."/>
            <person name="Ramirez L."/>
            <person name="Alfaro M."/>
            <person name="Sun H."/>
            <person name="Tritt A."/>
            <person name="Yoshinaga Y."/>
            <person name="Zwiers L.-H."/>
            <person name="Turgeon B."/>
            <person name="Goodwin S."/>
            <person name="Spatafora J."/>
            <person name="Crous P."/>
            <person name="Grigoriev I."/>
        </authorList>
    </citation>
    <scope>NUCLEOTIDE SEQUENCE</scope>
    <source>
        <strain evidence="13">CBS 130266</strain>
    </source>
</reference>
<dbReference type="PROSITE" id="PS51038">
    <property type="entry name" value="BAH"/>
    <property type="match status" value="1"/>
</dbReference>
<evidence type="ECO:0000256" key="3">
    <source>
        <dbReference type="ARBA" id="ARBA00022853"/>
    </source>
</evidence>
<dbReference type="PANTHER" id="PTHR16062:SF21">
    <property type="entry name" value="CHROMATIN STRUCTURE-REMODELING COMPLEX SUBUNIT RSC1-RELATED"/>
    <property type="match status" value="1"/>
</dbReference>
<dbReference type="InterPro" id="IPR036427">
    <property type="entry name" value="Bromodomain-like_sf"/>
</dbReference>
<feature type="region of interest" description="Disordered" evidence="10">
    <location>
        <begin position="165"/>
        <end position="241"/>
    </location>
</feature>
<dbReference type="SUPFAM" id="SSF47370">
    <property type="entry name" value="Bromodomain"/>
    <property type="match status" value="2"/>
</dbReference>
<evidence type="ECO:0000259" key="11">
    <source>
        <dbReference type="PROSITE" id="PS50014"/>
    </source>
</evidence>
<feature type="region of interest" description="Disordered" evidence="10">
    <location>
        <begin position="531"/>
        <end position="715"/>
    </location>
</feature>
<feature type="compositionally biased region" description="Polar residues" evidence="10">
    <location>
        <begin position="585"/>
        <end position="609"/>
    </location>
</feature>
<dbReference type="PRINTS" id="PR00503">
    <property type="entry name" value="BROMODOMAIN"/>
</dbReference>
<dbReference type="EMBL" id="MU007045">
    <property type="protein sequence ID" value="KAF2429659.1"/>
    <property type="molecule type" value="Genomic_DNA"/>
</dbReference>
<evidence type="ECO:0000259" key="12">
    <source>
        <dbReference type="PROSITE" id="PS51038"/>
    </source>
</evidence>
<keyword evidence="4" id="KW-0805">Transcription regulation</keyword>
<feature type="domain" description="Bromo" evidence="11">
    <location>
        <begin position="46"/>
        <end position="116"/>
    </location>
</feature>
<dbReference type="PANTHER" id="PTHR16062">
    <property type="entry name" value="SWI/SNF-RELATED"/>
    <property type="match status" value="1"/>
</dbReference>
<evidence type="ECO:0000256" key="6">
    <source>
        <dbReference type="ARBA" id="ARBA00023163"/>
    </source>
</evidence>
<feature type="compositionally biased region" description="Pro residues" evidence="10">
    <location>
        <begin position="567"/>
        <end position="584"/>
    </location>
</feature>
<keyword evidence="3" id="KW-0156">Chromatin regulator</keyword>
<protein>
    <submittedName>
        <fullName evidence="13">Bromodomain-containing protein</fullName>
    </submittedName>
</protein>
<dbReference type="InterPro" id="IPR018359">
    <property type="entry name" value="Bromodomain_CS"/>
</dbReference>
<evidence type="ECO:0000256" key="1">
    <source>
        <dbReference type="ARBA" id="ARBA00004123"/>
    </source>
</evidence>
<dbReference type="Pfam" id="PF00439">
    <property type="entry name" value="Bromodomain"/>
    <property type="match status" value="2"/>
</dbReference>
<accession>A0A9P4NQV8</accession>
<dbReference type="CDD" id="cd04717">
    <property type="entry name" value="BAH_polybromo"/>
    <property type="match status" value="1"/>
</dbReference>
<feature type="compositionally biased region" description="Basic and acidic residues" evidence="10">
    <location>
        <begin position="208"/>
        <end position="221"/>
    </location>
</feature>
<gene>
    <name evidence="13" type="ORF">EJ08DRAFT_688281</name>
</gene>
<keyword evidence="2" id="KW-0677">Repeat</keyword>
<feature type="compositionally biased region" description="Polar residues" evidence="10">
    <location>
        <begin position="624"/>
        <end position="641"/>
    </location>
</feature>
<feature type="compositionally biased region" description="Low complexity" evidence="10">
    <location>
        <begin position="610"/>
        <end position="619"/>
    </location>
</feature>
<dbReference type="Gene3D" id="1.20.920.10">
    <property type="entry name" value="Bromodomain-like"/>
    <property type="match status" value="2"/>
</dbReference>
<evidence type="ECO:0000313" key="14">
    <source>
        <dbReference type="Proteomes" id="UP000800235"/>
    </source>
</evidence>
<dbReference type="Gene3D" id="2.30.30.490">
    <property type="match status" value="1"/>
</dbReference>
<dbReference type="InterPro" id="IPR037382">
    <property type="entry name" value="Rsc/polybromo"/>
</dbReference>
<feature type="domain" description="BAH" evidence="12">
    <location>
        <begin position="371"/>
        <end position="490"/>
    </location>
</feature>
<proteinExistence type="predicted"/>
<dbReference type="GO" id="GO:0016586">
    <property type="term" value="C:RSC-type complex"/>
    <property type="evidence" value="ECO:0007669"/>
    <property type="project" value="InterPro"/>
</dbReference>
<feature type="compositionally biased region" description="Basic and acidic residues" evidence="10">
    <location>
        <begin position="798"/>
        <end position="811"/>
    </location>
</feature>
<keyword evidence="6" id="KW-0804">Transcription</keyword>
<comment type="caution">
    <text evidence="13">The sequence shown here is derived from an EMBL/GenBank/DDBJ whole genome shotgun (WGS) entry which is preliminary data.</text>
</comment>
<dbReference type="GO" id="GO:0003682">
    <property type="term" value="F:chromatin binding"/>
    <property type="evidence" value="ECO:0007669"/>
    <property type="project" value="InterPro"/>
</dbReference>
<organism evidence="13 14">
    <name type="scientific">Tothia fuscella</name>
    <dbReference type="NCBI Taxonomy" id="1048955"/>
    <lineage>
        <taxon>Eukaryota</taxon>
        <taxon>Fungi</taxon>
        <taxon>Dikarya</taxon>
        <taxon>Ascomycota</taxon>
        <taxon>Pezizomycotina</taxon>
        <taxon>Dothideomycetes</taxon>
        <taxon>Pleosporomycetidae</taxon>
        <taxon>Venturiales</taxon>
        <taxon>Cylindrosympodiaceae</taxon>
        <taxon>Tothia</taxon>
    </lineage>
</organism>
<feature type="domain" description="Bromo" evidence="11">
    <location>
        <begin position="258"/>
        <end position="328"/>
    </location>
</feature>
<dbReference type="InterPro" id="IPR043151">
    <property type="entry name" value="BAH_sf"/>
</dbReference>
<sequence length="900" mass="103120">MATARGSKSPSPIPTTETHQDGSVSDNEWAAMQTVLQNIYAYRTEDGEDPSKLFQRKVNKRALPDYYTVIKEPMALSTIKAKISTKDYKNFSQFVWDFALVPHNAQVYNRPDSGAYIDALVIKEVLEQELAKLVKENIITEETAKLPFLGEIPTQDDIIVEDVEEDEDPDAEVEDDDEDDEAEDDDDSDEEGGRRKRKKGGRTAASIAKRESGVKADKEKDDDPESRKKRGRPPRVDTPMEARIKEILKGMRKFKNNANTLMVYHFERLPDKAAMPEYYTEIKTPMALDMIKKKLKRKKYQSVEQVMKDIETMFENAKSYNQDESQVYKDAVYLQKETRKIADEVRQKPDTDYAMEEGRLPMPDGILHNGELWKVGDWIHLQNANDLTKPIVAQIYRTWQDPDGNKWVNACWYYRPEQTVHRFDRHFYDDEVVKTGQYRDHPIDEIVDRCFVMFFTRYNKGRPRNFPADKEIYVCEARYNEEKHKLNKIKTWASCLPDEVRDKDYEMDLFDAPKKMKKNPSPIKYLFKEDTQKETDDLPKPVWGAPNAPPKIGAVHCRPRDPKESPPPEPTPTPPPAPPPPPPRQISNITSHNPNGYTGNRPSDINTAGANAHSMAAPHSSHHQPTPNAYTPSQHHANSHYQQHSASPAPLQPAPAHHHQNTFVPPLTPSSNYTAAGPTAPLGQYASPQQHAGYSQPLSNARINQPQQSQQGYNAPRPIEVWHLPDPANASIPDDVRERYQCDAQGRILLFTAPPLATSSESKGPAHTAKYLAFKIKREEMLREKRKREASDAVTPAESRKRAKSEEFREQQKKIADAEKLALSTMENALVDATIGEYKDLYGAQWKEKMDEELNLLEKKQVEAAREREEREQLEMEWKRAERKRLAIRGMNSRLEFAME</sequence>
<keyword evidence="9" id="KW-0175">Coiled coil</keyword>
<dbReference type="FunFam" id="1.20.920.10:FF:000048">
    <property type="entry name" value="RSC complex subunit (RSC1), putative"/>
    <property type="match status" value="1"/>
</dbReference>
<dbReference type="OrthoDB" id="1742084at2759"/>
<dbReference type="SMART" id="SM00439">
    <property type="entry name" value="BAH"/>
    <property type="match status" value="1"/>
</dbReference>
<dbReference type="InterPro" id="IPR001025">
    <property type="entry name" value="BAH_dom"/>
</dbReference>
<dbReference type="Proteomes" id="UP000800235">
    <property type="component" value="Unassembled WGS sequence"/>
</dbReference>
<dbReference type="FunFam" id="2.30.30.490:FF:000015">
    <property type="entry name" value="Chromatin structure-remodeling complex subunit RSC1"/>
    <property type="match status" value="1"/>
</dbReference>
<dbReference type="Pfam" id="PF01426">
    <property type="entry name" value="BAH"/>
    <property type="match status" value="1"/>
</dbReference>
<evidence type="ECO:0000256" key="5">
    <source>
        <dbReference type="ARBA" id="ARBA00023117"/>
    </source>
</evidence>
<keyword evidence="5 8" id="KW-0103">Bromodomain</keyword>